<dbReference type="PROSITE" id="PS00299">
    <property type="entry name" value="UBIQUITIN_1"/>
    <property type="match status" value="1"/>
</dbReference>
<dbReference type="Gene3D" id="3.10.20.90">
    <property type="entry name" value="Phosphatidylinositol 3-kinase Catalytic Subunit, Chain A, domain 1"/>
    <property type="match status" value="2"/>
</dbReference>
<reference evidence="2 3" key="1">
    <citation type="journal article" date="2024" name="G3 (Bethesda)">
        <title>Genome assembly of Hibiscus sabdariffa L. provides insights into metabolisms of medicinal natural products.</title>
        <authorList>
            <person name="Kim T."/>
        </authorList>
    </citation>
    <scope>NUCLEOTIDE SEQUENCE [LARGE SCALE GENOMIC DNA]</scope>
    <source>
        <strain evidence="2">TK-2024</strain>
        <tissue evidence="2">Old leaves</tissue>
    </source>
</reference>
<evidence type="ECO:0000313" key="2">
    <source>
        <dbReference type="EMBL" id="KAK9031370.1"/>
    </source>
</evidence>
<feature type="domain" description="Ubiquitin-like" evidence="1">
    <location>
        <begin position="230"/>
        <end position="304"/>
    </location>
</feature>
<evidence type="ECO:0000313" key="3">
    <source>
        <dbReference type="Proteomes" id="UP001396334"/>
    </source>
</evidence>
<organism evidence="2 3">
    <name type="scientific">Hibiscus sabdariffa</name>
    <name type="common">roselle</name>
    <dbReference type="NCBI Taxonomy" id="183260"/>
    <lineage>
        <taxon>Eukaryota</taxon>
        <taxon>Viridiplantae</taxon>
        <taxon>Streptophyta</taxon>
        <taxon>Embryophyta</taxon>
        <taxon>Tracheophyta</taxon>
        <taxon>Spermatophyta</taxon>
        <taxon>Magnoliopsida</taxon>
        <taxon>eudicotyledons</taxon>
        <taxon>Gunneridae</taxon>
        <taxon>Pentapetalae</taxon>
        <taxon>rosids</taxon>
        <taxon>malvids</taxon>
        <taxon>Malvales</taxon>
        <taxon>Malvaceae</taxon>
        <taxon>Malvoideae</taxon>
        <taxon>Hibiscus</taxon>
    </lineage>
</organism>
<dbReference type="SMART" id="SM00213">
    <property type="entry name" value="UBQ"/>
    <property type="match status" value="2"/>
</dbReference>
<evidence type="ECO:0000259" key="1">
    <source>
        <dbReference type="PROSITE" id="PS50053"/>
    </source>
</evidence>
<keyword evidence="3" id="KW-1185">Reference proteome</keyword>
<dbReference type="PANTHER" id="PTHR10621">
    <property type="entry name" value="UV EXCISION REPAIR PROTEIN RAD23"/>
    <property type="match status" value="1"/>
</dbReference>
<dbReference type="CDD" id="cd17039">
    <property type="entry name" value="Ubl_ubiquitin_like"/>
    <property type="match status" value="1"/>
</dbReference>
<sequence length="314" mass="35099">MDVIFETQSGKAFCIEVGFFDTVLEIKEKVQKYQGIPVTKQTLLFNGQVLQDERDVEYCQLLQNSHVHLLVASDSDHNYVRKPQVNGQPQQQAPLPSKETLLNVVNAPSSTTPVPHANDPVLLLKDKVQDQTEPVDPGNWLVVHSDERRLTEDDVVEVLNIITPPTSSGKGVARATTGTGSKSKKVTEKNAVDVNIMPPPPPRTTSSDMLKLTWKDSAAAAPKSRSSEKLKVLVLPRHATKKIAVEMNATDNVGELRKELERLQKRILLPLPPEGYFFIHKQSVMEDDRSFRWHNVRQGDTIEIFNGFVTRGTP</sequence>
<dbReference type="EMBL" id="JBBPBN010000010">
    <property type="protein sequence ID" value="KAK9031370.1"/>
    <property type="molecule type" value="Genomic_DNA"/>
</dbReference>
<dbReference type="SUPFAM" id="SSF54236">
    <property type="entry name" value="Ubiquitin-like"/>
    <property type="match status" value="2"/>
</dbReference>
<feature type="domain" description="Ubiquitin-like" evidence="1">
    <location>
        <begin position="1"/>
        <end position="71"/>
    </location>
</feature>
<dbReference type="Pfam" id="PF00240">
    <property type="entry name" value="ubiquitin"/>
    <property type="match status" value="1"/>
</dbReference>
<gene>
    <name evidence="2" type="ORF">V6N11_032753</name>
</gene>
<dbReference type="Proteomes" id="UP001396334">
    <property type="component" value="Unassembled WGS sequence"/>
</dbReference>
<dbReference type="InterPro" id="IPR000626">
    <property type="entry name" value="Ubiquitin-like_dom"/>
</dbReference>
<comment type="caution">
    <text evidence="2">The sequence shown here is derived from an EMBL/GenBank/DDBJ whole genome shotgun (WGS) entry which is preliminary data.</text>
</comment>
<dbReference type="PANTHER" id="PTHR10621:SF38">
    <property type="entry name" value="UBIQUITIN DOMAIN-CONTAINING PROTEIN 7SL RNA1-RELATED"/>
    <property type="match status" value="1"/>
</dbReference>
<dbReference type="InterPro" id="IPR029071">
    <property type="entry name" value="Ubiquitin-like_domsf"/>
</dbReference>
<name>A0ABR2T244_9ROSI</name>
<proteinExistence type="predicted"/>
<protein>
    <recommendedName>
        <fullName evidence="1">Ubiquitin-like domain-containing protein</fullName>
    </recommendedName>
</protein>
<accession>A0ABR2T244</accession>
<dbReference type="InterPro" id="IPR019954">
    <property type="entry name" value="Ubiquitin_CS"/>
</dbReference>
<dbReference type="PROSITE" id="PS50053">
    <property type="entry name" value="UBIQUITIN_2"/>
    <property type="match status" value="2"/>
</dbReference>